<evidence type="ECO:0000256" key="3">
    <source>
        <dbReference type="ARBA" id="ARBA00022692"/>
    </source>
</evidence>
<dbReference type="InterPro" id="IPR031468">
    <property type="entry name" value="SMP_LBD"/>
</dbReference>
<dbReference type="InterPro" id="IPR056910">
    <property type="entry name" value="TCB1-3_C2"/>
</dbReference>
<evidence type="ECO:0000256" key="10">
    <source>
        <dbReference type="SAM" id="Phobius"/>
    </source>
</evidence>
<evidence type="ECO:0000256" key="1">
    <source>
        <dbReference type="ARBA" id="ARBA00004370"/>
    </source>
</evidence>
<dbReference type="CDD" id="cd04040">
    <property type="entry name" value="C2D_Tricalbin-like"/>
    <property type="match status" value="1"/>
</dbReference>
<dbReference type="STRING" id="983967.A0A1E4SUK7"/>
<sequence length="1163" mass="129999">MTSEPVESATATSNSLVELDLNGPVSKPLDKKLLDAMKELEAKKRQPHEAAFRGWKEVAGYEEEDALTPDDEIMDLLTKSTLLDNYLPEIAYGDWYHQVAIVILGGFLSWFLGRFRFSIGPVFFVTFITTMYYRSSIRKYRLSLRLAAQREFSVNHIEDDFESMDWLNVFLDKYWIFLEPSIAQIACEQVNPILATLPIPAFVKQLWIHTLTLGTKPPRIDKVRTLDRTDDDVTVMDWWVSYTPNSLADSTVKQMKNRANQHVIVKAKLFGLTLPVVVSDVAFKGKFRVRLRMMSNFPHIQTVNVSLMEAPHFDFVAKPFGGDSIFAWEFLNLPGIYMFINEMVRKFAGPIVFDPLSFQLNLEQLLAGNGVSGALGILELNVKSAKNLKAADTFNNTIDPYLTFGFGSQVLTKTKVIPDTMNPVWNERVNVMLKSSSEPLSIILYDENESDGRKDKFMGAALYDLEEVMIKGEMRNITLPILRNNKPAGEVTFDLKLMKTLQGSQLPDGSYNPPPDLNTGVANLQLLGARSYSRDEKKPDSVFAELYVNQEKVVTSGVVKGQKEASWSLTHEDIVTDRSKTKVRVILRDNSKQKKITGSTTLQLTDIIDATYVGNSWFPVAKGLGEVKLSCQWNSVAMTGSSGSIGYTQPVGVLRINIQDAENLINLEKFGVIDPYVRIMVNGIQRGRTLTMESTTEPKFNQSIYVPVSSANQRVTIEAMDVQRNTPDRTLGSFQIRLNEFVDFNQKGEVIETMGEVTQGRLVHKKKGAKGTINYQLAFFPALPVLSVDDIAEMKERQAKKAQLELEKQSGEKKSDAKIEPLEDDEADEDSKPKIDLPLSEVPNYETGVCVFSIIDGNFSSDGYLQVFFDKNGYPSFESQRLSSRQNKVNSTGDYLVKELKYSTVTFKFTHKKGSNVTKPGISEITIPTLQLIENTYDKQQMMKISNGLQIKIQTRWVPILMEQLPMMDSIGNSGTLRLRLVKATNLPAADSNGKSDPFTKVYLNGKEVFKTKTIKKNLNPEWNEETSIDIDNRVCSTLRFKVNDWDLGLEQDDKLGELTLQLAEVNPFAEDFEDMVLSLKDDDGQPAGELYVQVFFKAEYHTLLSADKALPNFAGAGLDGAGKLLGSGVDGAGKIIGGAGKVGGKVLGTAAGLFKKKDKKET</sequence>
<name>A0A1E4SUK7_9ASCO</name>
<keyword evidence="6" id="KW-0445">Lipid transport</keyword>
<evidence type="ECO:0000256" key="6">
    <source>
        <dbReference type="ARBA" id="ARBA00023055"/>
    </source>
</evidence>
<keyword evidence="4" id="KW-0677">Repeat</keyword>
<dbReference type="EMBL" id="KV453866">
    <property type="protein sequence ID" value="ODV83193.1"/>
    <property type="molecule type" value="Genomic_DNA"/>
</dbReference>
<accession>A0A1E4SUK7</accession>
<dbReference type="OrthoDB" id="1029639at2759"/>
<keyword evidence="2" id="KW-0813">Transport</keyword>
<protein>
    <recommendedName>
        <fullName evidence="15">C2 domain-containing protein</fullName>
    </recommendedName>
</protein>
<proteinExistence type="predicted"/>
<dbReference type="CDD" id="cd21678">
    <property type="entry name" value="SMP_TCB"/>
    <property type="match status" value="1"/>
</dbReference>
<keyword evidence="3 10" id="KW-0812">Transmembrane</keyword>
<evidence type="ECO:0000256" key="7">
    <source>
        <dbReference type="ARBA" id="ARBA00023121"/>
    </source>
</evidence>
<evidence type="ECO:0000256" key="4">
    <source>
        <dbReference type="ARBA" id="ARBA00022737"/>
    </source>
</evidence>
<dbReference type="SMART" id="SM00239">
    <property type="entry name" value="C2"/>
    <property type="match status" value="3"/>
</dbReference>
<evidence type="ECO:0000259" key="12">
    <source>
        <dbReference type="PROSITE" id="PS51847"/>
    </source>
</evidence>
<dbReference type="Pfam" id="PF24920">
    <property type="entry name" value="C2_TCB1"/>
    <property type="match status" value="1"/>
</dbReference>
<gene>
    <name evidence="13" type="ORF">CANARDRAFT_9769</name>
</gene>
<dbReference type="PROSITE" id="PS50004">
    <property type="entry name" value="C2"/>
    <property type="match status" value="3"/>
</dbReference>
<comment type="subcellular location">
    <subcellularLocation>
        <location evidence="1">Membrane</location>
    </subcellularLocation>
</comment>
<dbReference type="CDD" id="cd04045">
    <property type="entry name" value="C2C_Tricalbin-like"/>
    <property type="match status" value="1"/>
</dbReference>
<feature type="domain" description="C2" evidence="11">
    <location>
        <begin position="957"/>
        <end position="1077"/>
    </location>
</feature>
<dbReference type="GO" id="GO:0061817">
    <property type="term" value="P:endoplasmic reticulum-plasma membrane tethering"/>
    <property type="evidence" value="ECO:0007669"/>
    <property type="project" value="InterPro"/>
</dbReference>
<organism evidence="13 14">
    <name type="scientific">[Candida] arabinofermentans NRRL YB-2248</name>
    <dbReference type="NCBI Taxonomy" id="983967"/>
    <lineage>
        <taxon>Eukaryota</taxon>
        <taxon>Fungi</taxon>
        <taxon>Dikarya</taxon>
        <taxon>Ascomycota</taxon>
        <taxon>Saccharomycotina</taxon>
        <taxon>Pichiomycetes</taxon>
        <taxon>Pichiales</taxon>
        <taxon>Pichiaceae</taxon>
        <taxon>Ogataea</taxon>
        <taxon>Ogataea/Candida clade</taxon>
    </lineage>
</organism>
<feature type="domain" description="SMP-LTD" evidence="12">
    <location>
        <begin position="160"/>
        <end position="363"/>
    </location>
</feature>
<keyword evidence="7" id="KW-0446">Lipid-binding</keyword>
<dbReference type="GO" id="GO:0071944">
    <property type="term" value="C:cell periphery"/>
    <property type="evidence" value="ECO:0007669"/>
    <property type="project" value="UniProtKB-ARBA"/>
</dbReference>
<evidence type="ECO:0000256" key="9">
    <source>
        <dbReference type="SAM" id="MobiDB-lite"/>
    </source>
</evidence>
<feature type="domain" description="C2" evidence="11">
    <location>
        <begin position="637"/>
        <end position="752"/>
    </location>
</feature>
<dbReference type="InterPro" id="IPR037756">
    <property type="entry name" value="C2D_Tricalbin"/>
</dbReference>
<dbReference type="InterPro" id="IPR035892">
    <property type="entry name" value="C2_domain_sf"/>
</dbReference>
<dbReference type="Gene3D" id="2.60.40.150">
    <property type="entry name" value="C2 domain"/>
    <property type="match status" value="3"/>
</dbReference>
<feature type="domain" description="C2" evidence="11">
    <location>
        <begin position="354"/>
        <end position="478"/>
    </location>
</feature>
<dbReference type="SUPFAM" id="SSF49562">
    <property type="entry name" value="C2 domain (Calcium/lipid-binding domain, CaLB)"/>
    <property type="match status" value="4"/>
</dbReference>
<dbReference type="Pfam" id="PF25669">
    <property type="entry name" value="SMP_MUG190-like"/>
    <property type="match status" value="1"/>
</dbReference>
<dbReference type="GO" id="GO:0006869">
    <property type="term" value="P:lipid transport"/>
    <property type="evidence" value="ECO:0007669"/>
    <property type="project" value="UniProtKB-KW"/>
</dbReference>
<dbReference type="PROSITE" id="PS51847">
    <property type="entry name" value="SMP"/>
    <property type="match status" value="1"/>
</dbReference>
<dbReference type="InterPro" id="IPR052455">
    <property type="entry name" value="Tricalbin_domain"/>
</dbReference>
<feature type="compositionally biased region" description="Basic and acidic residues" evidence="9">
    <location>
        <begin position="802"/>
        <end position="821"/>
    </location>
</feature>
<evidence type="ECO:0000313" key="14">
    <source>
        <dbReference type="Proteomes" id="UP000094801"/>
    </source>
</evidence>
<dbReference type="PANTHER" id="PTHR46980">
    <property type="entry name" value="TRICALBIN-1-RELATED"/>
    <property type="match status" value="1"/>
</dbReference>
<feature type="transmembrane region" description="Helical" evidence="10">
    <location>
        <begin position="118"/>
        <end position="135"/>
    </location>
</feature>
<dbReference type="CDD" id="cd04044">
    <property type="entry name" value="C2A_Tricalbin-like"/>
    <property type="match status" value="1"/>
</dbReference>
<dbReference type="Proteomes" id="UP000094801">
    <property type="component" value="Unassembled WGS sequence"/>
</dbReference>
<dbReference type="Pfam" id="PF00168">
    <property type="entry name" value="C2"/>
    <property type="match status" value="4"/>
</dbReference>
<dbReference type="PANTHER" id="PTHR46980:SF2">
    <property type="entry name" value="TRICALBIN-1-RELATED"/>
    <property type="match status" value="1"/>
</dbReference>
<keyword evidence="5 10" id="KW-1133">Transmembrane helix</keyword>
<feature type="region of interest" description="Disordered" evidence="9">
    <location>
        <begin position="802"/>
        <end position="838"/>
    </location>
</feature>
<dbReference type="InterPro" id="IPR000008">
    <property type="entry name" value="C2_dom"/>
</dbReference>
<evidence type="ECO:0000313" key="13">
    <source>
        <dbReference type="EMBL" id="ODV83193.1"/>
    </source>
</evidence>
<evidence type="ECO:0008006" key="15">
    <source>
        <dbReference type="Google" id="ProtNLM"/>
    </source>
</evidence>
<dbReference type="AlphaFoldDB" id="A0A1E4SUK7"/>
<dbReference type="InterPro" id="IPR037761">
    <property type="entry name" value="C2A_Tricalbin"/>
</dbReference>
<dbReference type="PRINTS" id="PR00360">
    <property type="entry name" value="C2DOMAIN"/>
</dbReference>
<keyword evidence="8 10" id="KW-0472">Membrane</keyword>
<dbReference type="GO" id="GO:0008289">
    <property type="term" value="F:lipid binding"/>
    <property type="evidence" value="ECO:0007669"/>
    <property type="project" value="UniProtKB-KW"/>
</dbReference>
<dbReference type="InterPro" id="IPR037762">
    <property type="entry name" value="C2C_Tricalbin"/>
</dbReference>
<evidence type="ECO:0000256" key="5">
    <source>
        <dbReference type="ARBA" id="ARBA00022989"/>
    </source>
</evidence>
<reference evidence="14" key="1">
    <citation type="submission" date="2016-04" db="EMBL/GenBank/DDBJ databases">
        <title>Comparative genomics of biotechnologically important yeasts.</title>
        <authorList>
            <consortium name="DOE Joint Genome Institute"/>
            <person name="Riley R."/>
            <person name="Haridas S."/>
            <person name="Wolfe K.H."/>
            <person name="Lopes M.R."/>
            <person name="Hittinger C.T."/>
            <person name="Goker M."/>
            <person name="Salamov A."/>
            <person name="Wisecaver J."/>
            <person name="Long T.M."/>
            <person name="Aerts A.L."/>
            <person name="Barry K."/>
            <person name="Choi C."/>
            <person name="Clum A."/>
            <person name="Coughlan A.Y."/>
            <person name="Deshpande S."/>
            <person name="Douglass A.P."/>
            <person name="Hanson S.J."/>
            <person name="Klenk H.-P."/>
            <person name="Labutti K."/>
            <person name="Lapidus A."/>
            <person name="Lindquist E."/>
            <person name="Lipzen A."/>
            <person name="Meier-Kolthoff J.P."/>
            <person name="Ohm R.A."/>
            <person name="Otillar R.P."/>
            <person name="Pangilinan J."/>
            <person name="Peng Y."/>
            <person name="Rokas A."/>
            <person name="Rosa C.A."/>
            <person name="Scheuner C."/>
            <person name="Sibirny A.A."/>
            <person name="Slot J.C."/>
            <person name="Stielow J.B."/>
            <person name="Sun H."/>
            <person name="Kurtzman C.P."/>
            <person name="Blackwell M."/>
            <person name="Grigoriev I.V."/>
            <person name="Jeffries T.W."/>
        </authorList>
    </citation>
    <scope>NUCLEOTIDE SEQUENCE [LARGE SCALE GENOMIC DNA]</scope>
    <source>
        <strain evidence="14">NRRL YB-2248</strain>
    </source>
</reference>
<keyword evidence="14" id="KW-1185">Reference proteome</keyword>
<feature type="transmembrane region" description="Helical" evidence="10">
    <location>
        <begin position="95"/>
        <end position="112"/>
    </location>
</feature>
<dbReference type="PIRSF" id="PIRSF037232">
    <property type="entry name" value="Tricalbin"/>
    <property type="match status" value="1"/>
</dbReference>
<evidence type="ECO:0000256" key="8">
    <source>
        <dbReference type="ARBA" id="ARBA00023136"/>
    </source>
</evidence>
<evidence type="ECO:0000259" key="11">
    <source>
        <dbReference type="PROSITE" id="PS50004"/>
    </source>
</evidence>
<evidence type="ECO:0000256" key="2">
    <source>
        <dbReference type="ARBA" id="ARBA00022448"/>
    </source>
</evidence>
<dbReference type="GO" id="GO:0016020">
    <property type="term" value="C:membrane"/>
    <property type="evidence" value="ECO:0007669"/>
    <property type="project" value="UniProtKB-SubCell"/>
</dbReference>
<dbReference type="InterPro" id="IPR017147">
    <property type="entry name" value="Tricalbin"/>
</dbReference>